<evidence type="ECO:0000313" key="4">
    <source>
        <dbReference type="Proteomes" id="UP000615455"/>
    </source>
</evidence>
<dbReference type="InterPro" id="IPR055831">
    <property type="entry name" value="DUF7408"/>
</dbReference>
<proteinExistence type="predicted"/>
<keyword evidence="1" id="KW-1133">Transmembrane helix</keyword>
<comment type="caution">
    <text evidence="3">The sequence shown here is derived from an EMBL/GenBank/DDBJ whole genome shotgun (WGS) entry which is preliminary data.</text>
</comment>
<dbReference type="RefSeq" id="WP_189006317.1">
    <property type="nucleotide sequence ID" value="NZ_BMHE01000001.1"/>
</dbReference>
<sequence length="811" mass="88628">MNVSPNRKGYLQFKWLIGCMLLVLWLQGNLFFGGTARAEDTPKIEIQSEIGFGAANVKQSTWTPVKITLHNKGNADLSGDLVIQVAHPNGNKDFSYAKLVELPKDSTKVISMLIPGFPYSNVNNTISFYEKSVKSGKKVALDGKTNLEAFPIPKETLQVGVLARDVDTMNFLSLLNQSGKKLNLIHLKQTEMPLEALGLDSFDVLVLNDFASDTLTKDQVQAIQQWTQRGGALIIGGGAGYSKTAAPFSSASPVTYQGTQTVTDLSELAKMGEKELAFGSPFTISKAALVNGAEAIVSDQTIPIYARSSYGNGHVDYVAYDLSLNPLASWNGNTRLWEQLLAGPIERANAYNLNQARYGGDSFWEMNEALDYYPSLQPPKLAQLALVLLVYAVIVGPILYFILRRLDRREWAWYIIPLVAIVTSFGIFQFGATNRASSMAQSFSTLTLNGSGSGIKQSMISVFLPKGGDLELKLPDKGAASPFLQSEVYPNLQLSGRSEFVFRQDQDSSSLVGLQDIAYSSIAKIAKNDEQPVAFGKLDYTITDLSVNGVKGEVTNHTTKDLTNVAILVNQSYLNVGDLKAGAAVSFNTAGSVTVSNGKNYGQLAFPYPITSKMLDNGRHQRALLNTFMQRNFKVAGGFTPMIIGWFRDQTSLPITSSGSVPTEQLTLVSQEMKLNYVTSDGRIVIPSKAIVPTLADNHLKMSALQFRDGPFMQMGGGDVTLVYTLPPLSGANYQKMEMTGDPNPEVTLELWNAQTNAWEPLAMKASQSWEGDKLQPYITEGKSIRMKATTILNNTMFRMPSVSLEGSVKR</sequence>
<evidence type="ECO:0000313" key="3">
    <source>
        <dbReference type="EMBL" id="GGI43408.1"/>
    </source>
</evidence>
<reference evidence="4" key="1">
    <citation type="journal article" date="2019" name="Int. J. Syst. Evol. Microbiol.">
        <title>The Global Catalogue of Microorganisms (GCM) 10K type strain sequencing project: providing services to taxonomists for standard genome sequencing and annotation.</title>
        <authorList>
            <consortium name="The Broad Institute Genomics Platform"/>
            <consortium name="The Broad Institute Genome Sequencing Center for Infectious Disease"/>
            <person name="Wu L."/>
            <person name="Ma J."/>
        </authorList>
    </citation>
    <scope>NUCLEOTIDE SEQUENCE [LARGE SCALE GENOMIC DNA]</scope>
    <source>
        <strain evidence="4">CGMCC 1.15043</strain>
    </source>
</reference>
<evidence type="ECO:0000256" key="1">
    <source>
        <dbReference type="SAM" id="Phobius"/>
    </source>
</evidence>
<evidence type="ECO:0000259" key="2">
    <source>
        <dbReference type="Pfam" id="PF24157"/>
    </source>
</evidence>
<feature type="transmembrane region" description="Helical" evidence="1">
    <location>
        <begin position="411"/>
        <end position="432"/>
    </location>
</feature>
<dbReference type="Proteomes" id="UP000615455">
    <property type="component" value="Unassembled WGS sequence"/>
</dbReference>
<name>A0ABQ2BQP6_9BACL</name>
<feature type="domain" description="DUF7408" evidence="2">
    <location>
        <begin position="200"/>
        <end position="320"/>
    </location>
</feature>
<feature type="transmembrane region" description="Helical" evidence="1">
    <location>
        <begin position="381"/>
        <end position="402"/>
    </location>
</feature>
<dbReference type="InterPro" id="IPR029062">
    <property type="entry name" value="Class_I_gatase-like"/>
</dbReference>
<accession>A0ABQ2BQP6</accession>
<gene>
    <name evidence="3" type="ORF">GCM10008018_01920</name>
</gene>
<keyword evidence="1" id="KW-0812">Transmembrane</keyword>
<keyword evidence="1" id="KW-0472">Membrane</keyword>
<keyword evidence="4" id="KW-1185">Reference proteome</keyword>
<dbReference type="Gene3D" id="3.40.50.880">
    <property type="match status" value="1"/>
</dbReference>
<dbReference type="SUPFAM" id="SSF52317">
    <property type="entry name" value="Class I glutamine amidotransferase-like"/>
    <property type="match status" value="1"/>
</dbReference>
<dbReference type="EMBL" id="BMHE01000001">
    <property type="protein sequence ID" value="GGI43408.1"/>
    <property type="molecule type" value="Genomic_DNA"/>
</dbReference>
<protein>
    <recommendedName>
        <fullName evidence="2">DUF7408 domain-containing protein</fullName>
    </recommendedName>
</protein>
<dbReference type="Pfam" id="PF24157">
    <property type="entry name" value="DUF7408"/>
    <property type="match status" value="1"/>
</dbReference>
<organism evidence="3 4">
    <name type="scientific">Paenibacillus marchantiophytorum</name>
    <dbReference type="NCBI Taxonomy" id="1619310"/>
    <lineage>
        <taxon>Bacteria</taxon>
        <taxon>Bacillati</taxon>
        <taxon>Bacillota</taxon>
        <taxon>Bacilli</taxon>
        <taxon>Bacillales</taxon>
        <taxon>Paenibacillaceae</taxon>
        <taxon>Paenibacillus</taxon>
    </lineage>
</organism>